<dbReference type="SUPFAM" id="SSF54373">
    <property type="entry name" value="FAD-linked reductases, C-terminal domain"/>
    <property type="match status" value="1"/>
</dbReference>
<dbReference type="EnsemblBacteria" id="ABC22864">
    <property type="protein sequence ID" value="ABC22864"/>
    <property type="gene ID" value="Rru_A2064"/>
</dbReference>
<dbReference type="STRING" id="269796.Rru_A2064"/>
<dbReference type="AlphaFoldDB" id="Q2RSN1"/>
<dbReference type="InterPro" id="IPR006076">
    <property type="entry name" value="FAD-dep_OxRdtase"/>
</dbReference>
<dbReference type="RefSeq" id="WP_011389817.1">
    <property type="nucleotide sequence ID" value="NC_007643.1"/>
</dbReference>
<dbReference type="GO" id="GO:0005737">
    <property type="term" value="C:cytoplasm"/>
    <property type="evidence" value="ECO:0007669"/>
    <property type="project" value="TreeGrafter"/>
</dbReference>
<accession>Q2RSN1</accession>
<dbReference type="PANTHER" id="PTHR13847">
    <property type="entry name" value="SARCOSINE DEHYDROGENASE-RELATED"/>
    <property type="match status" value="1"/>
</dbReference>
<evidence type="ECO:0000256" key="1">
    <source>
        <dbReference type="ARBA" id="ARBA00023002"/>
    </source>
</evidence>
<dbReference type="SUPFAM" id="SSF51905">
    <property type="entry name" value="FAD/NAD(P)-binding domain"/>
    <property type="match status" value="1"/>
</dbReference>
<dbReference type="Gene3D" id="3.30.9.10">
    <property type="entry name" value="D-Amino Acid Oxidase, subunit A, domain 2"/>
    <property type="match status" value="1"/>
</dbReference>
<dbReference type="PANTHER" id="PTHR13847:SF289">
    <property type="entry name" value="GLYCINE OXIDASE"/>
    <property type="match status" value="1"/>
</dbReference>
<feature type="domain" description="FAD dependent oxidoreductase" evidence="2">
    <location>
        <begin position="14"/>
        <end position="403"/>
    </location>
</feature>
<dbReference type="eggNOG" id="COG0665">
    <property type="taxonomic scope" value="Bacteria"/>
</dbReference>
<reference evidence="3 4" key="1">
    <citation type="journal article" date="2011" name="Stand. Genomic Sci.">
        <title>Complete genome sequence of Rhodospirillum rubrum type strain (S1).</title>
        <authorList>
            <person name="Munk A.C."/>
            <person name="Copeland A."/>
            <person name="Lucas S."/>
            <person name="Lapidus A."/>
            <person name="Del Rio T.G."/>
            <person name="Barry K."/>
            <person name="Detter J.C."/>
            <person name="Hammon N."/>
            <person name="Israni S."/>
            <person name="Pitluck S."/>
            <person name="Brettin T."/>
            <person name="Bruce D."/>
            <person name="Han C."/>
            <person name="Tapia R."/>
            <person name="Gilna P."/>
            <person name="Schmutz J."/>
            <person name="Larimer F."/>
            <person name="Land M."/>
            <person name="Kyrpides N.C."/>
            <person name="Mavromatis K."/>
            <person name="Richardson P."/>
            <person name="Rohde M."/>
            <person name="Goker M."/>
            <person name="Klenk H.P."/>
            <person name="Zhang Y."/>
            <person name="Roberts G.P."/>
            <person name="Reslewic S."/>
            <person name="Schwartz D.C."/>
        </authorList>
    </citation>
    <scope>NUCLEOTIDE SEQUENCE [LARGE SCALE GENOMIC DNA]</scope>
    <source>
        <strain evidence="4">ATCC 11170 / ATH 1.1.1 / DSM 467 / LMG 4362 / NCIMB 8255 / S1</strain>
    </source>
</reference>
<dbReference type="InterPro" id="IPR036188">
    <property type="entry name" value="FAD/NAD-bd_sf"/>
</dbReference>
<name>Q2RSN1_RHORT</name>
<dbReference type="EMBL" id="CP000230">
    <property type="protein sequence ID" value="ABC22864.1"/>
    <property type="molecule type" value="Genomic_DNA"/>
</dbReference>
<dbReference type="KEGG" id="rru:Rru_A2064"/>
<dbReference type="GO" id="GO:0016491">
    <property type="term" value="F:oxidoreductase activity"/>
    <property type="evidence" value="ECO:0007669"/>
    <property type="project" value="UniProtKB-KW"/>
</dbReference>
<keyword evidence="4" id="KW-1185">Reference proteome</keyword>
<evidence type="ECO:0000313" key="4">
    <source>
        <dbReference type="Proteomes" id="UP000001929"/>
    </source>
</evidence>
<dbReference type="PATRIC" id="fig|269796.9.peg.2152"/>
<dbReference type="Proteomes" id="UP000001929">
    <property type="component" value="Chromosome"/>
</dbReference>
<keyword evidence="1 3" id="KW-0560">Oxidoreductase</keyword>
<evidence type="ECO:0000313" key="3">
    <source>
        <dbReference type="EMBL" id="ABC22864.1"/>
    </source>
</evidence>
<dbReference type="Pfam" id="PF01266">
    <property type="entry name" value="DAO"/>
    <property type="match status" value="1"/>
</dbReference>
<dbReference type="HOGENOM" id="CLU_007884_9_0_5"/>
<gene>
    <name evidence="3" type="ordered locus">Rru_A2064</name>
</gene>
<dbReference type="EC" id="1.4.99.1" evidence="3"/>
<proteinExistence type="predicted"/>
<organism evidence="3 4">
    <name type="scientific">Rhodospirillum rubrum (strain ATCC 11170 / ATH 1.1.1 / DSM 467 / LMG 4362 / NCIMB 8255 / S1)</name>
    <dbReference type="NCBI Taxonomy" id="269796"/>
    <lineage>
        <taxon>Bacteria</taxon>
        <taxon>Pseudomonadati</taxon>
        <taxon>Pseudomonadota</taxon>
        <taxon>Alphaproteobacteria</taxon>
        <taxon>Rhodospirillales</taxon>
        <taxon>Rhodospirillaceae</taxon>
        <taxon>Rhodospirillum</taxon>
    </lineage>
</organism>
<sequence>MPSPADAAPPLPTLVVGAGIIGVCCALALQERGLSVTLIDAKEPGQEASFGNAGCLAASEILPMAAPGLAWKVPRWLLDPLGPLALRPGHLPALIPWLLRFLRAGTPQGVIAATAALAPLADLSWRLWPELARAHGLAGDIHAQGTLTLYETDAAFQADAAARRVQAEHGIVSEILTPGALAEREPDLAPIFRHGVFHPRYAHVSDPAHITAKLAERAVARGAVLVRGRVLGIERGAGRARLRLEGGASLEGARVVIAAGAWSGALCRALGHRVLLESERGYNTTLPDPGVRIGCPISSAEGKFMLSPLDIGLRIGGAAEFAGLTAPANYRRCDALLTVAKRFLPGLRDAGGSRWMGQRPSTPDSLPVIDALPGDGAGVLLAFGHGHLGLTNAPGTAAMIAALACGETAPIDAGAFSLSRFA</sequence>
<protein>
    <submittedName>
        <fullName evidence="3">FAD dependent oxidoreductase</fullName>
        <ecNumber evidence="3">1.4.99.1</ecNumber>
    </submittedName>
</protein>
<dbReference type="PhylomeDB" id="Q2RSN1"/>
<evidence type="ECO:0000259" key="2">
    <source>
        <dbReference type="Pfam" id="PF01266"/>
    </source>
</evidence>
<dbReference type="Gene3D" id="3.50.50.60">
    <property type="entry name" value="FAD/NAD(P)-binding domain"/>
    <property type="match status" value="2"/>
</dbReference>